<sequence length="322" mass="34599">MPRFDLPLAELETYSPTIAAPDDFDDFWAATLAESRAAGGAPVVVPVETPLTTIEAYDVTFPGFGGDPVKAWLLVPAGARHPLPAVVEFNGYGGGRGLPFERLGWASAGYAHLFMDTRGQGSMWGAGGETPDPHGTGPSSSGFMTRGIEDPADYYYRRVFTDAVRAVDAVRTLPQVDPARVAVAGGSQGGGIALAAAGLCDDLVAVLPDVPFLCHFERAVGLTDRDPYQEVVRYLSVHRGADERVFRTLSYFDGANLATRATAPALFSVALMDFTCPPSTVFAAFNRYGATDKAIEVYTHNDHEGGQAYQWQAQARFLRDRV</sequence>
<dbReference type="Pfam" id="PF05448">
    <property type="entry name" value="AXE1"/>
    <property type="match status" value="1"/>
</dbReference>
<gene>
    <name evidence="2" type="ORF">ACH3VR_09435</name>
</gene>
<dbReference type="SUPFAM" id="SSF53474">
    <property type="entry name" value="alpha/beta-Hydrolases"/>
    <property type="match status" value="1"/>
</dbReference>
<dbReference type="EMBL" id="JBIQWL010000003">
    <property type="protein sequence ID" value="MFH8250571.1"/>
    <property type="molecule type" value="Genomic_DNA"/>
</dbReference>
<proteinExistence type="predicted"/>
<accession>A0ABW7Q6T8</accession>
<dbReference type="PANTHER" id="PTHR40111:SF1">
    <property type="entry name" value="CEPHALOSPORIN-C DEACETYLASE"/>
    <property type="match status" value="1"/>
</dbReference>
<evidence type="ECO:0000313" key="2">
    <source>
        <dbReference type="EMBL" id="MFH8250571.1"/>
    </source>
</evidence>
<name>A0ABW7Q6T8_9MICO</name>
<dbReference type="RefSeq" id="WP_396640531.1">
    <property type="nucleotide sequence ID" value="NZ_JBIQWL010000003.1"/>
</dbReference>
<dbReference type="InterPro" id="IPR039069">
    <property type="entry name" value="CE7"/>
</dbReference>
<dbReference type="Proteomes" id="UP001610861">
    <property type="component" value="Unassembled WGS sequence"/>
</dbReference>
<evidence type="ECO:0000313" key="3">
    <source>
        <dbReference type="Proteomes" id="UP001610861"/>
    </source>
</evidence>
<comment type="caution">
    <text evidence="2">The sequence shown here is derived from an EMBL/GenBank/DDBJ whole genome shotgun (WGS) entry which is preliminary data.</text>
</comment>
<keyword evidence="3" id="KW-1185">Reference proteome</keyword>
<reference evidence="2 3" key="1">
    <citation type="submission" date="2024-09" db="EMBL/GenBank/DDBJ databases">
        <authorList>
            <person name="Pan X."/>
        </authorList>
    </citation>
    <scope>NUCLEOTIDE SEQUENCE [LARGE SCALE GENOMIC DNA]</scope>
    <source>
        <strain evidence="2 3">B2969</strain>
    </source>
</reference>
<dbReference type="InterPro" id="IPR008391">
    <property type="entry name" value="AXE1_dom"/>
</dbReference>
<dbReference type="Gene3D" id="3.40.50.1820">
    <property type="entry name" value="alpha/beta hydrolase"/>
    <property type="match status" value="1"/>
</dbReference>
<feature type="domain" description="Acetyl xylan esterase" evidence="1">
    <location>
        <begin position="1"/>
        <end position="319"/>
    </location>
</feature>
<evidence type="ECO:0000259" key="1">
    <source>
        <dbReference type="Pfam" id="PF05448"/>
    </source>
</evidence>
<dbReference type="InterPro" id="IPR029058">
    <property type="entry name" value="AB_hydrolase_fold"/>
</dbReference>
<dbReference type="PANTHER" id="PTHR40111">
    <property type="entry name" value="CEPHALOSPORIN-C DEACETYLASE"/>
    <property type="match status" value="1"/>
</dbReference>
<protein>
    <submittedName>
        <fullName evidence="2">Acetylxylan esterase</fullName>
    </submittedName>
</protein>
<organism evidence="2 3">
    <name type="scientific">Microbacterium alkaliflavum</name>
    <dbReference type="NCBI Taxonomy" id="3248839"/>
    <lineage>
        <taxon>Bacteria</taxon>
        <taxon>Bacillati</taxon>
        <taxon>Actinomycetota</taxon>
        <taxon>Actinomycetes</taxon>
        <taxon>Micrococcales</taxon>
        <taxon>Microbacteriaceae</taxon>
        <taxon>Microbacterium</taxon>
    </lineage>
</organism>